<protein>
    <recommendedName>
        <fullName evidence="7">HTH gntR-type domain-containing protein</fullName>
    </recommendedName>
</protein>
<dbReference type="GO" id="GO:0030170">
    <property type="term" value="F:pyridoxal phosphate binding"/>
    <property type="evidence" value="ECO:0007669"/>
    <property type="project" value="InterPro"/>
</dbReference>
<dbReference type="SMART" id="SM00345">
    <property type="entry name" value="HTH_GNTR"/>
    <property type="match status" value="1"/>
</dbReference>
<reference evidence="8 9" key="1">
    <citation type="submission" date="2017-04" db="EMBL/GenBank/DDBJ databases">
        <title>Whole Genome Sequence of 1,4-Dioxane Degrading Bacterium Mycobacterium dioxanotrophicus PH-06.</title>
        <authorList>
            <person name="He Y."/>
        </authorList>
    </citation>
    <scope>NUCLEOTIDE SEQUENCE [LARGE SCALE GENOMIC DNA]</scope>
    <source>
        <strain evidence="8 9">PH-06</strain>
    </source>
</reference>
<evidence type="ECO:0000256" key="6">
    <source>
        <dbReference type="SAM" id="MobiDB-lite"/>
    </source>
</evidence>
<dbReference type="Proteomes" id="UP000195331">
    <property type="component" value="Chromosome"/>
</dbReference>
<dbReference type="Gene3D" id="3.40.640.10">
    <property type="entry name" value="Type I PLP-dependent aspartate aminotransferase-like (Major domain)"/>
    <property type="match status" value="1"/>
</dbReference>
<name>A0A1Y0BWJ3_9MYCO</name>
<dbReference type="InterPro" id="IPR004839">
    <property type="entry name" value="Aminotransferase_I/II_large"/>
</dbReference>
<dbReference type="PRINTS" id="PR00035">
    <property type="entry name" value="HTHGNTR"/>
</dbReference>
<organism evidence="8 9">
    <name type="scientific">Mycobacterium dioxanotrophicus</name>
    <dbReference type="NCBI Taxonomy" id="482462"/>
    <lineage>
        <taxon>Bacteria</taxon>
        <taxon>Bacillati</taxon>
        <taxon>Actinomycetota</taxon>
        <taxon>Actinomycetes</taxon>
        <taxon>Mycobacteriales</taxon>
        <taxon>Mycobacteriaceae</taxon>
        <taxon>Mycobacterium</taxon>
    </lineage>
</organism>
<comment type="similarity">
    <text evidence="1">In the C-terminal section; belongs to the class-I pyridoxal-phosphate-dependent aminotransferase family.</text>
</comment>
<dbReference type="Pfam" id="PF00392">
    <property type="entry name" value="GntR"/>
    <property type="match status" value="1"/>
</dbReference>
<sequence length="531" mass="57068">MNGHRVVAPGNVSVCRTRPGWRDLLAHECPTTLLREPISRLIGQTYGTIKTPTTGGARLLPEDVDLPLRIDMASPEPVKVQILSQVKEAIASGMLRAGTPMPSSRALARSLAVSRSTVVECYLELEGEGFVDSVHGAGTFVADRGSEDPALRSDKPDTLSASPQEPLDLRPGDLDPALLASSAWRGMWRAARPSSAPPPTAGLFELRDEIAGYLGSARGLACDAQEIVLCAGTGEAIVLLTLAFGWAGNAPVAVEDPGYHPVRRALEAAGASWTPFNASDPDRYVDHLRAVSPTPAAVYLTPSHQYPLGYRLSYDSRLELLDWSATTGAILLEDDYDGEFRFGVPPISSVAAMAPNANCIYVGTVSKALDPGLRVTYLRVPPHLLPRVLEVRAAIGATVSAPCQWALHELLRTGGLTRHVARVRKVYRDRRKALVDALEALPSHPQIQGADAGLHLVLPLPQSMSAATVARQARRRGVLIADLDEFRTVPDPSNPILALGYSKANPSEIRRAVRVLAELPAFQPGQRQPSF</sequence>
<dbReference type="KEGG" id="mdx:BTO20_00325"/>
<dbReference type="InterPro" id="IPR051446">
    <property type="entry name" value="HTH_trans_reg/aminotransferase"/>
</dbReference>
<feature type="region of interest" description="Disordered" evidence="6">
    <location>
        <begin position="142"/>
        <end position="172"/>
    </location>
</feature>
<proteinExistence type="inferred from homology"/>
<dbReference type="AlphaFoldDB" id="A0A1Y0BWJ3"/>
<dbReference type="Pfam" id="PF00155">
    <property type="entry name" value="Aminotran_1_2"/>
    <property type="match status" value="1"/>
</dbReference>
<feature type="domain" description="HTH gntR-type" evidence="7">
    <location>
        <begin position="76"/>
        <end position="144"/>
    </location>
</feature>
<evidence type="ECO:0000313" key="8">
    <source>
        <dbReference type="EMBL" id="ART67272.1"/>
    </source>
</evidence>
<gene>
    <name evidence="8" type="ORF">BTO20_00325</name>
</gene>
<dbReference type="InterPro" id="IPR000524">
    <property type="entry name" value="Tscrpt_reg_HTH_GntR"/>
</dbReference>
<dbReference type="SUPFAM" id="SSF46785">
    <property type="entry name" value="Winged helix' DNA-binding domain"/>
    <property type="match status" value="1"/>
</dbReference>
<dbReference type="PANTHER" id="PTHR46577:SF1">
    <property type="entry name" value="HTH-TYPE TRANSCRIPTIONAL REGULATORY PROTEIN GABR"/>
    <property type="match status" value="1"/>
</dbReference>
<dbReference type="InterPro" id="IPR015424">
    <property type="entry name" value="PyrdxlP-dep_Trfase"/>
</dbReference>
<dbReference type="GO" id="GO:0003700">
    <property type="term" value="F:DNA-binding transcription factor activity"/>
    <property type="evidence" value="ECO:0007669"/>
    <property type="project" value="InterPro"/>
</dbReference>
<keyword evidence="2" id="KW-0663">Pyridoxal phosphate</keyword>
<keyword evidence="4" id="KW-0238">DNA-binding</keyword>
<dbReference type="SUPFAM" id="SSF53383">
    <property type="entry name" value="PLP-dependent transferases"/>
    <property type="match status" value="1"/>
</dbReference>
<evidence type="ECO:0000313" key="9">
    <source>
        <dbReference type="Proteomes" id="UP000195331"/>
    </source>
</evidence>
<dbReference type="CDD" id="cd07377">
    <property type="entry name" value="WHTH_GntR"/>
    <property type="match status" value="1"/>
</dbReference>
<accession>A0A1Y0BWJ3</accession>
<dbReference type="PANTHER" id="PTHR46577">
    <property type="entry name" value="HTH-TYPE TRANSCRIPTIONAL REGULATORY PROTEIN GABR"/>
    <property type="match status" value="1"/>
</dbReference>
<evidence type="ECO:0000256" key="5">
    <source>
        <dbReference type="ARBA" id="ARBA00023163"/>
    </source>
</evidence>
<dbReference type="PROSITE" id="PS50949">
    <property type="entry name" value="HTH_GNTR"/>
    <property type="match status" value="1"/>
</dbReference>
<dbReference type="InterPro" id="IPR015421">
    <property type="entry name" value="PyrdxlP-dep_Trfase_major"/>
</dbReference>
<keyword evidence="3" id="KW-0805">Transcription regulation</keyword>
<evidence type="ECO:0000256" key="1">
    <source>
        <dbReference type="ARBA" id="ARBA00005384"/>
    </source>
</evidence>
<keyword evidence="5" id="KW-0804">Transcription</keyword>
<dbReference type="OrthoDB" id="199743at2"/>
<dbReference type="InterPro" id="IPR036390">
    <property type="entry name" value="WH_DNA-bd_sf"/>
</dbReference>
<evidence type="ECO:0000256" key="2">
    <source>
        <dbReference type="ARBA" id="ARBA00022898"/>
    </source>
</evidence>
<keyword evidence="9" id="KW-1185">Reference proteome</keyword>
<dbReference type="EMBL" id="CP020809">
    <property type="protein sequence ID" value="ART67272.1"/>
    <property type="molecule type" value="Genomic_DNA"/>
</dbReference>
<evidence type="ECO:0000256" key="3">
    <source>
        <dbReference type="ARBA" id="ARBA00023015"/>
    </source>
</evidence>
<dbReference type="Gene3D" id="1.10.10.10">
    <property type="entry name" value="Winged helix-like DNA-binding domain superfamily/Winged helix DNA-binding domain"/>
    <property type="match status" value="1"/>
</dbReference>
<evidence type="ECO:0000259" key="7">
    <source>
        <dbReference type="PROSITE" id="PS50949"/>
    </source>
</evidence>
<feature type="compositionally biased region" description="Basic and acidic residues" evidence="6">
    <location>
        <begin position="144"/>
        <end position="157"/>
    </location>
</feature>
<evidence type="ECO:0000256" key="4">
    <source>
        <dbReference type="ARBA" id="ARBA00023125"/>
    </source>
</evidence>
<dbReference type="InterPro" id="IPR036388">
    <property type="entry name" value="WH-like_DNA-bd_sf"/>
</dbReference>
<dbReference type="GO" id="GO:0003677">
    <property type="term" value="F:DNA binding"/>
    <property type="evidence" value="ECO:0007669"/>
    <property type="project" value="UniProtKB-KW"/>
</dbReference>
<dbReference type="CDD" id="cd00609">
    <property type="entry name" value="AAT_like"/>
    <property type="match status" value="1"/>
</dbReference>